<dbReference type="GO" id="GO:0005993">
    <property type="term" value="P:trehalose catabolic process"/>
    <property type="evidence" value="ECO:0007669"/>
    <property type="project" value="TreeGrafter"/>
</dbReference>
<dbReference type="InterPro" id="IPR001661">
    <property type="entry name" value="Glyco_hydro_37"/>
</dbReference>
<dbReference type="RefSeq" id="WP_322459073.1">
    <property type="nucleotide sequence ID" value="NZ_WNVC01000755.1"/>
</dbReference>
<evidence type="ECO:0000313" key="2">
    <source>
        <dbReference type="EMBL" id="MDZ5000864.1"/>
    </source>
</evidence>
<comment type="caution">
    <text evidence="2">The sequence shown here is derived from an EMBL/GenBank/DDBJ whole genome shotgun (WGS) entry which is preliminary data.</text>
</comment>
<dbReference type="InterPro" id="IPR008928">
    <property type="entry name" value="6-hairpin_glycosidase_sf"/>
</dbReference>
<sequence length="169" mass="19364">DDKKYEEEANNVRKYVSENMFDEETGFFYDVQINNDGSEKKILVNRGKGPEGWIPLWAKMAKQEEADKVVDNMLDNMLDEGKFNTFVPFGTASQDNPSFNASKNWRGPVWLDQALYGVEALQNYGYYDDAVRMSKKMFDNAEGLMGDGAIRENYNPLTGEGLHTKNFSW</sequence>
<feature type="non-terminal residue" evidence="2">
    <location>
        <position position="169"/>
    </location>
</feature>
<evidence type="ECO:0000259" key="1">
    <source>
        <dbReference type="Pfam" id="PF22422"/>
    </source>
</evidence>
<accession>A0AAW9IA38</accession>
<organism evidence="2 3">
    <name type="scientific">Clostridium perfringens</name>
    <dbReference type="NCBI Taxonomy" id="1502"/>
    <lineage>
        <taxon>Bacteria</taxon>
        <taxon>Bacillati</taxon>
        <taxon>Bacillota</taxon>
        <taxon>Clostridia</taxon>
        <taxon>Eubacteriales</taxon>
        <taxon>Clostridiaceae</taxon>
        <taxon>Clostridium</taxon>
    </lineage>
</organism>
<proteinExistence type="predicted"/>
<reference evidence="2" key="1">
    <citation type="submission" date="2019-11" db="EMBL/GenBank/DDBJ databases">
        <title>Characterization of Clostridium perfringens isolates from swine manure treated agricultural soils.</title>
        <authorList>
            <person name="Wushke S.T."/>
        </authorList>
    </citation>
    <scope>NUCLEOTIDE SEQUENCE</scope>
    <source>
        <strain evidence="2">X26</strain>
    </source>
</reference>
<dbReference type="PANTHER" id="PTHR23403:SF1">
    <property type="entry name" value="TREHALASE"/>
    <property type="match status" value="1"/>
</dbReference>
<evidence type="ECO:0000313" key="3">
    <source>
        <dbReference type="Proteomes" id="UP001291306"/>
    </source>
</evidence>
<dbReference type="SUPFAM" id="SSF48208">
    <property type="entry name" value="Six-hairpin glycosidases"/>
    <property type="match status" value="1"/>
</dbReference>
<dbReference type="Gene3D" id="1.50.10.10">
    <property type="match status" value="1"/>
</dbReference>
<dbReference type="GO" id="GO:0004555">
    <property type="term" value="F:alpha,alpha-trehalase activity"/>
    <property type="evidence" value="ECO:0007669"/>
    <property type="project" value="InterPro"/>
</dbReference>
<dbReference type="AlphaFoldDB" id="A0AAW9IA38"/>
<dbReference type="InterPro" id="IPR054491">
    <property type="entry name" value="MGH1-like_GH"/>
</dbReference>
<dbReference type="Pfam" id="PF22422">
    <property type="entry name" value="MGH1-like_GH"/>
    <property type="match status" value="1"/>
</dbReference>
<protein>
    <recommendedName>
        <fullName evidence="1">Mannosylglycerate hydrolase MGH1-like glycoside hydrolase domain-containing protein</fullName>
    </recommendedName>
</protein>
<feature type="domain" description="Mannosylglycerate hydrolase MGH1-like glycoside hydrolase" evidence="1">
    <location>
        <begin position="2"/>
        <end position="169"/>
    </location>
</feature>
<dbReference type="InterPro" id="IPR012341">
    <property type="entry name" value="6hp_glycosidase-like_sf"/>
</dbReference>
<dbReference type="Proteomes" id="UP001291306">
    <property type="component" value="Unassembled WGS sequence"/>
</dbReference>
<gene>
    <name evidence="2" type="ORF">GNF79_17730</name>
</gene>
<dbReference type="PANTHER" id="PTHR23403">
    <property type="entry name" value="TREHALASE"/>
    <property type="match status" value="1"/>
</dbReference>
<dbReference type="EMBL" id="WNVC01000755">
    <property type="protein sequence ID" value="MDZ5000864.1"/>
    <property type="molecule type" value="Genomic_DNA"/>
</dbReference>
<name>A0AAW9IA38_CLOPF</name>
<feature type="non-terminal residue" evidence="2">
    <location>
        <position position="1"/>
    </location>
</feature>